<dbReference type="Gene3D" id="3.30.70.920">
    <property type="match status" value="1"/>
</dbReference>
<dbReference type="PANTHER" id="PTHR30154:SF34">
    <property type="entry name" value="TRANSCRIPTIONAL REGULATOR AZLB"/>
    <property type="match status" value="1"/>
</dbReference>
<dbReference type="GO" id="GO:0005829">
    <property type="term" value="C:cytosol"/>
    <property type="evidence" value="ECO:0007669"/>
    <property type="project" value="TreeGrafter"/>
</dbReference>
<accession>A0A133VC66</accession>
<dbReference type="AlphaFoldDB" id="A0A133VC66"/>
<reference evidence="2 3" key="1">
    <citation type="journal article" date="2016" name="Sci. Rep.">
        <title>Metabolic traits of an uncultured archaeal lineage -MSBL1- from brine pools of the Red Sea.</title>
        <authorList>
            <person name="Mwirichia R."/>
            <person name="Alam I."/>
            <person name="Rashid M."/>
            <person name="Vinu M."/>
            <person name="Ba-Alawi W."/>
            <person name="Anthony Kamau A."/>
            <person name="Kamanda Ngugi D."/>
            <person name="Goker M."/>
            <person name="Klenk H.P."/>
            <person name="Bajic V."/>
            <person name="Stingl U."/>
        </authorList>
    </citation>
    <scope>NUCLEOTIDE SEQUENCE [LARGE SCALE GENOMIC DNA]</scope>
    <source>
        <strain evidence="2">SCGC-AAA382A03</strain>
    </source>
</reference>
<gene>
    <name evidence="2" type="ORF">AKJ49_02400</name>
</gene>
<dbReference type="InterPro" id="IPR019887">
    <property type="entry name" value="Tscrpt_reg_AsnC/Lrp_C"/>
</dbReference>
<evidence type="ECO:0000313" key="3">
    <source>
        <dbReference type="Proteomes" id="UP000070549"/>
    </source>
</evidence>
<evidence type="ECO:0000259" key="1">
    <source>
        <dbReference type="Pfam" id="PF01037"/>
    </source>
</evidence>
<dbReference type="GO" id="GO:0043565">
    <property type="term" value="F:sequence-specific DNA binding"/>
    <property type="evidence" value="ECO:0007669"/>
    <property type="project" value="TreeGrafter"/>
</dbReference>
<dbReference type="InterPro" id="IPR011008">
    <property type="entry name" value="Dimeric_a/b-barrel"/>
</dbReference>
<feature type="domain" description="Transcription regulator AsnC/Lrp ligand binding" evidence="1">
    <location>
        <begin position="9"/>
        <end position="75"/>
    </location>
</feature>
<dbReference type="PANTHER" id="PTHR30154">
    <property type="entry name" value="LEUCINE-RESPONSIVE REGULATORY PROTEIN"/>
    <property type="match status" value="1"/>
</dbReference>
<dbReference type="SUPFAM" id="SSF54909">
    <property type="entry name" value="Dimeric alpha+beta barrel"/>
    <property type="match status" value="1"/>
</dbReference>
<dbReference type="Pfam" id="PF01037">
    <property type="entry name" value="AsnC_trans_reg"/>
    <property type="match status" value="1"/>
</dbReference>
<keyword evidence="3" id="KW-1185">Reference proteome</keyword>
<evidence type="ECO:0000313" key="2">
    <source>
        <dbReference type="EMBL" id="KXB04010.1"/>
    </source>
</evidence>
<name>A0A133VC66_9EURY</name>
<dbReference type="GO" id="GO:0043200">
    <property type="term" value="P:response to amino acid"/>
    <property type="evidence" value="ECO:0007669"/>
    <property type="project" value="TreeGrafter"/>
</dbReference>
<protein>
    <submittedName>
        <fullName evidence="2">AsnC family transcriptional regulator</fullName>
    </submittedName>
</protein>
<organism evidence="2 3">
    <name type="scientific">candidate division MSBL1 archaeon SCGC-AAA382A03</name>
    <dbReference type="NCBI Taxonomy" id="1698278"/>
    <lineage>
        <taxon>Archaea</taxon>
        <taxon>Methanobacteriati</taxon>
        <taxon>Methanobacteriota</taxon>
        <taxon>candidate division MSBL1</taxon>
    </lineage>
</organism>
<dbReference type="Proteomes" id="UP000070549">
    <property type="component" value="Unassembled WGS sequence"/>
</dbReference>
<comment type="caution">
    <text evidence="2">The sequence shown here is derived from an EMBL/GenBank/DDBJ whole genome shotgun (WGS) entry which is preliminary data.</text>
</comment>
<dbReference type="EMBL" id="LHYC01000087">
    <property type="protein sequence ID" value="KXB04010.1"/>
    <property type="molecule type" value="Genomic_DNA"/>
</dbReference>
<proteinExistence type="predicted"/>
<sequence length="76" mass="8418">MTEAFVLTTTEVGKVRDVFNKTKDLKGIKDVRIVTGPYDLIIQASAEDMAELTNVIIEKIHEIEGVIDTNTAIIVE</sequence>